<sequence length="897" mass="99801">MRRIGLVGMAVATVAKARVAWVVGRPGEDLSMEPQRLPYADDEATAATSPSKMRPDGYAQCRWHVPGAMRPALDLDVTHDTSVADSMCFPNVFASKSSLYFPYPQSSYHYDLDNVVYTPEGGPNPHVRVEVTTAMSDIGSSPTVTRGAYGFKDFETHGPDILYDQVPQSPGVYQVTLTAYDFEDAVAGPIESKPCSTCLSVTDRFRPTNTKPADCQDKPAQVYAKRALDAYIAQVEELVLYRQTAANNACSDARCDEVFVERTELFQLQHTYKNDGDSAVPDKLDHWLDCLSRPLSPAERTRLSMNPIQADGRVQYADGTATPPVCARTCAYSVSLREYYTPYECPSDSGQHNHRRVCQGSIDPAGFDTEKCAFSQTLVLNGPTLSPTATVNLQNEISGLGNSVTLLRNLDRIFPGANYPEPLNRYKELHFDVRCDKTSPSFASFCHDKFQIKLSALFELSSDLNADPSVQGLLHGLPSSQIVFWRVRQTESGAWHRIVDNELDDVNGRLSFPRFETKLTFEAHSACGHVQTVVWTIFVHRTEALVPNTWWNSLWACGANACTVAKSDFRVCKFEFSSTAAAYKEMLRPSPVSLTPKTRGGRVTFNTFARGTACRGEPETYLTLHEGACYKYDDICSHFDQCKGKGQVRSISVQLCRKTKTAFVSYFHAPWCDERRAAPEKVPRLCNTCDASNGCLEEAECYFGPTETPESPPMPPVATSVDVKIHWGFHGFHCWWEYDNSTPTPSFWLDTNAEMSQVPIKVDLALTALPDTPWTGLTVTCNLDFSTMTGVSKTVTMSKRFGVERCEEPWAADTAKRIRHTCDKVAWYEGRQRQPAPFQACGGATVFPITTAKSAAIATQFLDVGELTCCNDRMLDYQYTCRPFHRNLSIKRCSPAS</sequence>
<evidence type="ECO:0000313" key="2">
    <source>
        <dbReference type="EMBL" id="RHY19099.1"/>
    </source>
</evidence>
<organism evidence="1">
    <name type="scientific">Aphanomyces invadans</name>
    <dbReference type="NCBI Taxonomy" id="157072"/>
    <lineage>
        <taxon>Eukaryota</taxon>
        <taxon>Sar</taxon>
        <taxon>Stramenopiles</taxon>
        <taxon>Oomycota</taxon>
        <taxon>Saprolegniomycetes</taxon>
        <taxon>Saprolegniales</taxon>
        <taxon>Verrucalvaceae</taxon>
        <taxon>Aphanomyces</taxon>
    </lineage>
</organism>
<proteinExistence type="predicted"/>
<dbReference type="GeneID" id="20090396"/>
<reference evidence="2 3" key="2">
    <citation type="submission" date="2018-08" db="EMBL/GenBank/DDBJ databases">
        <title>Aphanomyces genome sequencing and annotation.</title>
        <authorList>
            <person name="Minardi D."/>
            <person name="Oidtmann B."/>
            <person name="Van Der Giezen M."/>
            <person name="Studholme D.J."/>
        </authorList>
    </citation>
    <scope>NUCLEOTIDE SEQUENCE [LARGE SCALE GENOMIC DNA]</scope>
    <source>
        <strain evidence="2 3">NJM0002</strain>
    </source>
</reference>
<evidence type="ECO:0000313" key="1">
    <source>
        <dbReference type="EMBL" id="ETV92285.1"/>
    </source>
</evidence>
<reference evidence="1" key="1">
    <citation type="submission" date="2013-12" db="EMBL/GenBank/DDBJ databases">
        <title>The Genome Sequence of Aphanomyces invadans NJM9701.</title>
        <authorList>
            <consortium name="The Broad Institute Genomics Platform"/>
            <person name="Russ C."/>
            <person name="Tyler B."/>
            <person name="van West P."/>
            <person name="Dieguez-Uribeondo J."/>
            <person name="Young S.K."/>
            <person name="Zeng Q."/>
            <person name="Gargeya S."/>
            <person name="Fitzgerald M."/>
            <person name="Abouelleil A."/>
            <person name="Alvarado L."/>
            <person name="Chapman S.B."/>
            <person name="Gainer-Dewar J."/>
            <person name="Goldberg J."/>
            <person name="Griggs A."/>
            <person name="Gujja S."/>
            <person name="Hansen M."/>
            <person name="Howarth C."/>
            <person name="Imamovic A."/>
            <person name="Ireland A."/>
            <person name="Larimer J."/>
            <person name="McCowan C."/>
            <person name="Murphy C."/>
            <person name="Pearson M."/>
            <person name="Poon T.W."/>
            <person name="Priest M."/>
            <person name="Roberts A."/>
            <person name="Saif S."/>
            <person name="Shea T."/>
            <person name="Sykes S."/>
            <person name="Wortman J."/>
            <person name="Nusbaum C."/>
            <person name="Birren B."/>
        </authorList>
    </citation>
    <scope>NUCLEOTIDE SEQUENCE [LARGE SCALE GENOMIC DNA]</scope>
    <source>
        <strain evidence="1">NJM9701</strain>
    </source>
</reference>
<evidence type="ECO:0000313" key="3">
    <source>
        <dbReference type="Proteomes" id="UP000285060"/>
    </source>
</evidence>
<dbReference type="VEuPathDB" id="FungiDB:H310_13346"/>
<dbReference type="STRING" id="157072.A0A024TDQ4"/>
<dbReference type="EMBL" id="KI914001">
    <property type="protein sequence ID" value="ETV92285.1"/>
    <property type="molecule type" value="Genomic_DNA"/>
</dbReference>
<dbReference type="EMBL" id="QUSY01003005">
    <property type="protein sequence ID" value="RHY19099.1"/>
    <property type="molecule type" value="Genomic_DNA"/>
</dbReference>
<dbReference type="RefSeq" id="XP_008879036.1">
    <property type="nucleotide sequence ID" value="XM_008880814.1"/>
</dbReference>
<dbReference type="AlphaFoldDB" id="A0A024TDQ4"/>
<gene>
    <name evidence="2" type="ORF">DYB32_010371</name>
    <name evidence="1" type="ORF">H310_13346</name>
</gene>
<accession>A0A024TDQ4</accession>
<dbReference type="Proteomes" id="UP000285060">
    <property type="component" value="Unassembled WGS sequence"/>
</dbReference>
<protein>
    <submittedName>
        <fullName evidence="1">Uncharacterized protein</fullName>
    </submittedName>
</protein>
<keyword evidence="3" id="KW-1185">Reference proteome</keyword>
<dbReference type="OrthoDB" id="73099at2759"/>
<name>A0A024TDQ4_9STRA</name>